<dbReference type="PROSITE" id="PS51007">
    <property type="entry name" value="CYTC"/>
    <property type="match status" value="1"/>
</dbReference>
<reference evidence="7" key="1">
    <citation type="submission" date="2016-01" db="EMBL/GenBank/DDBJ databases">
        <authorList>
            <person name="Peeters C."/>
        </authorList>
    </citation>
    <scope>NUCLEOTIDE SEQUENCE [LARGE SCALE GENOMIC DNA]</scope>
    <source>
        <strain evidence="7">LMG 22940</strain>
    </source>
</reference>
<dbReference type="InterPro" id="IPR036909">
    <property type="entry name" value="Cyt_c-like_dom_sf"/>
</dbReference>
<keyword evidence="8" id="KW-1185">Reference proteome</keyword>
<feature type="domain" description="Cytochrome c" evidence="6">
    <location>
        <begin position="292"/>
        <end position="371"/>
    </location>
</feature>
<keyword evidence="2 4" id="KW-0479">Metal-binding</keyword>
<keyword evidence="5" id="KW-0732">Signal</keyword>
<proteinExistence type="predicted"/>
<comment type="caution">
    <text evidence="7">The sequence shown here is derived from an EMBL/GenBank/DDBJ whole genome shotgun (WGS) entry which is preliminary data.</text>
</comment>
<accession>A0A158KNX7</accession>
<dbReference type="SUPFAM" id="SSF46626">
    <property type="entry name" value="Cytochrome c"/>
    <property type="match status" value="1"/>
</dbReference>
<dbReference type="RefSeq" id="WP_087648594.1">
    <property type="nucleotide sequence ID" value="NZ_FCON02000126.1"/>
</dbReference>
<organism evidence="7 8">
    <name type="scientific">Caballeronia choica</name>
    <dbReference type="NCBI Taxonomy" id="326476"/>
    <lineage>
        <taxon>Bacteria</taxon>
        <taxon>Pseudomonadati</taxon>
        <taxon>Pseudomonadota</taxon>
        <taxon>Betaproteobacteria</taxon>
        <taxon>Burkholderiales</taxon>
        <taxon>Burkholderiaceae</taxon>
        <taxon>Caballeronia</taxon>
    </lineage>
</organism>
<protein>
    <submittedName>
        <fullName evidence="7">Cytochrome c class I</fullName>
    </submittedName>
</protein>
<evidence type="ECO:0000259" key="6">
    <source>
        <dbReference type="PROSITE" id="PS51007"/>
    </source>
</evidence>
<keyword evidence="1 4" id="KW-0349">Heme</keyword>
<dbReference type="GO" id="GO:0009055">
    <property type="term" value="F:electron transfer activity"/>
    <property type="evidence" value="ECO:0007669"/>
    <property type="project" value="InterPro"/>
</dbReference>
<feature type="chain" id="PRO_5011115268" evidence="5">
    <location>
        <begin position="27"/>
        <end position="398"/>
    </location>
</feature>
<dbReference type="AlphaFoldDB" id="A0A158KNX7"/>
<keyword evidence="3 4" id="KW-0408">Iron</keyword>
<name>A0A158KNX7_9BURK</name>
<evidence type="ECO:0000256" key="1">
    <source>
        <dbReference type="ARBA" id="ARBA00022617"/>
    </source>
</evidence>
<sequence>MKNHSKQLAGAVVAAAVVLAPALAQAGVRVCTFPGSPSTALDQTVAREAFKTAGFDVSFVREGIGEGDDDGVSLKELHKVLGKDCDVIAGFPRSSVADGSDSKLLFSAGYLRSGYVSVGLRDGTARASAPDVVAATYASPAQLIAVQQRDVELDLENTAESTVDAVANGHARRAIVWYPAVVAYRGKHPQQQFAVTPASSAYADWSLVFAFGPNSAAMLKRVDRALASMSADGRLAALTKDWALPADVKLTRTKPALKPAYLDGPAVRVADAGHFIKVDVSAATDDPAFNQAQVAHGKTLYASSCAKCHGPDLNGITAPALRGPAFAPTTKAHLTIGAVFNYMTTNMPADRPGKMRDQDYADIMAFLLRSNGYGVSTTKLTADVARASTTPLAARPAQ</sequence>
<dbReference type="EMBL" id="FCON02000126">
    <property type="protein sequence ID" value="SAL82822.1"/>
    <property type="molecule type" value="Genomic_DNA"/>
</dbReference>
<gene>
    <name evidence="7" type="ORF">AWB68_06667</name>
</gene>
<evidence type="ECO:0000313" key="7">
    <source>
        <dbReference type="EMBL" id="SAL82822.1"/>
    </source>
</evidence>
<dbReference type="Gene3D" id="1.10.760.10">
    <property type="entry name" value="Cytochrome c-like domain"/>
    <property type="match status" value="1"/>
</dbReference>
<evidence type="ECO:0000256" key="5">
    <source>
        <dbReference type="SAM" id="SignalP"/>
    </source>
</evidence>
<dbReference type="Gene3D" id="3.40.190.10">
    <property type="entry name" value="Periplasmic binding protein-like II"/>
    <property type="match status" value="2"/>
</dbReference>
<dbReference type="InterPro" id="IPR009056">
    <property type="entry name" value="Cyt_c-like_dom"/>
</dbReference>
<dbReference type="GO" id="GO:0020037">
    <property type="term" value="F:heme binding"/>
    <property type="evidence" value="ECO:0007669"/>
    <property type="project" value="InterPro"/>
</dbReference>
<evidence type="ECO:0000256" key="4">
    <source>
        <dbReference type="PROSITE-ProRule" id="PRU00433"/>
    </source>
</evidence>
<evidence type="ECO:0000256" key="2">
    <source>
        <dbReference type="ARBA" id="ARBA00022723"/>
    </source>
</evidence>
<dbReference type="SUPFAM" id="SSF53850">
    <property type="entry name" value="Periplasmic binding protein-like II"/>
    <property type="match status" value="1"/>
</dbReference>
<dbReference type="GO" id="GO:0046872">
    <property type="term" value="F:metal ion binding"/>
    <property type="evidence" value="ECO:0007669"/>
    <property type="project" value="UniProtKB-KW"/>
</dbReference>
<dbReference type="OrthoDB" id="9779283at2"/>
<dbReference type="Proteomes" id="UP000054770">
    <property type="component" value="Unassembled WGS sequence"/>
</dbReference>
<feature type="signal peptide" evidence="5">
    <location>
        <begin position="1"/>
        <end position="26"/>
    </location>
</feature>
<dbReference type="Pfam" id="PF13442">
    <property type="entry name" value="Cytochrome_CBB3"/>
    <property type="match status" value="1"/>
</dbReference>
<evidence type="ECO:0000256" key="3">
    <source>
        <dbReference type="ARBA" id="ARBA00023004"/>
    </source>
</evidence>
<evidence type="ECO:0000313" key="8">
    <source>
        <dbReference type="Proteomes" id="UP000054770"/>
    </source>
</evidence>